<dbReference type="InterPro" id="IPR058660">
    <property type="entry name" value="WHD_DnaB"/>
</dbReference>
<feature type="coiled-coil region" evidence="2">
    <location>
        <begin position="428"/>
        <end position="455"/>
    </location>
</feature>
<sequence>MNPHWKELIPADEYVVSVDGPFNEADGKVLTFLYQPLIGPHAISFYLTLKNQVEENRLHSEPYSHYYLMNVFNSNLQIIYETRQKLEAIGLMDSYVKNEDGHRSFLYVLKPPLSPKQFFSDGLLNIFLFQKVGRNYYSRLKKFFGDGTISISDYEKVTKDFQQVFASSGSTLTQSDVPANEETMKLMDKSEPSPINVTLDRFDYDLLLAGLHESLVPKKAITAEVKDTIMKLAFLYGISPIEMKNIVLASIDEKNEIDVEKMRKEARDWYTIMHYQTLPKLVDRTQSPVFQSDIDVPKTKEERFIRYLETVSPRQLLEDISNGSEPVASDLQLIENVMLKQKLNPGVVNVLIHYCLLRTDMKLSKAFVEKIASHWARKNITTVKEAMDLAKTEHKQYMEWQQEKRKNNRQKIVRSEKLPDWFENRQQQGEKDEEIVNFEEEKRKMEERLKKYKNR</sequence>
<dbReference type="Pfam" id="PF25888">
    <property type="entry name" value="WHD_DnaB"/>
    <property type="match status" value="1"/>
</dbReference>
<dbReference type="InterPro" id="IPR034829">
    <property type="entry name" value="DnaD-like_sf"/>
</dbReference>
<dbReference type="Gene3D" id="1.10.10.630">
    <property type="entry name" value="DnaD domain-like"/>
    <property type="match status" value="1"/>
</dbReference>
<dbReference type="Pfam" id="PF07261">
    <property type="entry name" value="DnaB_2"/>
    <property type="match status" value="1"/>
</dbReference>
<evidence type="ECO:0000259" key="3">
    <source>
        <dbReference type="Pfam" id="PF07261"/>
    </source>
</evidence>
<organism evidence="5 6">
    <name type="scientific">Fervidibacillus albus</name>
    <dbReference type="NCBI Taxonomy" id="2980026"/>
    <lineage>
        <taxon>Bacteria</taxon>
        <taxon>Bacillati</taxon>
        <taxon>Bacillota</taxon>
        <taxon>Bacilli</taxon>
        <taxon>Bacillales</taxon>
        <taxon>Bacillaceae</taxon>
        <taxon>Fervidibacillus</taxon>
    </lineage>
</organism>
<protein>
    <submittedName>
        <fullName evidence="5">DnaD domain protein</fullName>
    </submittedName>
</protein>
<keyword evidence="6" id="KW-1185">Reference proteome</keyword>
<evidence type="ECO:0000256" key="2">
    <source>
        <dbReference type="SAM" id="Coils"/>
    </source>
</evidence>
<proteinExistence type="inferred from homology"/>
<dbReference type="KEGG" id="faf:OE104_02235"/>
<evidence type="ECO:0000313" key="6">
    <source>
        <dbReference type="Proteomes" id="UP001164718"/>
    </source>
</evidence>
<feature type="domain" description="DnaB/C C-terminal" evidence="3">
    <location>
        <begin position="326"/>
        <end position="388"/>
    </location>
</feature>
<reference evidence="5" key="1">
    <citation type="submission" date="2022-09" db="EMBL/GenBank/DDBJ databases">
        <title>Complete Genomes of Fervidibacillus albus and Fervidibacillus halotolerans isolated from tidal flat sediments.</title>
        <authorList>
            <person name="Kwon K.K."/>
            <person name="Yang S.-H."/>
            <person name="Park M.J."/>
            <person name="Oh H.-M."/>
        </authorList>
    </citation>
    <scope>NUCLEOTIDE SEQUENCE</scope>
    <source>
        <strain evidence="5">MEBiC13591</strain>
    </source>
</reference>
<feature type="domain" description="Replicative helicase loading/DNA remodeling protein DnaB N-terminal winged helix" evidence="4">
    <location>
        <begin position="24"/>
        <end position="265"/>
    </location>
</feature>
<evidence type="ECO:0000259" key="4">
    <source>
        <dbReference type="Pfam" id="PF25888"/>
    </source>
</evidence>
<evidence type="ECO:0000256" key="1">
    <source>
        <dbReference type="ARBA" id="ARBA00093462"/>
    </source>
</evidence>
<dbReference type="RefSeq" id="WP_275417969.1">
    <property type="nucleotide sequence ID" value="NZ_CP106878.1"/>
</dbReference>
<dbReference type="EMBL" id="CP106878">
    <property type="protein sequence ID" value="WAA10184.1"/>
    <property type="molecule type" value="Genomic_DNA"/>
</dbReference>
<dbReference type="AlphaFoldDB" id="A0A9E8RWD5"/>
<name>A0A9E8RWD5_9BACI</name>
<accession>A0A9E8RWD5</accession>
<dbReference type="InterPro" id="IPR006343">
    <property type="entry name" value="DnaB/C_C"/>
</dbReference>
<evidence type="ECO:0000313" key="5">
    <source>
        <dbReference type="EMBL" id="WAA10184.1"/>
    </source>
</evidence>
<dbReference type="Proteomes" id="UP001164718">
    <property type="component" value="Chromosome"/>
</dbReference>
<comment type="similarity">
    <text evidence="1">Belongs to the DnaB/DnaD family.</text>
</comment>
<keyword evidence="2" id="KW-0175">Coiled coil</keyword>
<gene>
    <name evidence="5" type="ORF">OE104_02235</name>
</gene>